<dbReference type="InterPro" id="IPR007890">
    <property type="entry name" value="CHASE2"/>
</dbReference>
<feature type="transmembrane region" description="Helical" evidence="1">
    <location>
        <begin position="402"/>
        <end position="421"/>
    </location>
</feature>
<evidence type="ECO:0000256" key="1">
    <source>
        <dbReference type="SAM" id="Phobius"/>
    </source>
</evidence>
<dbReference type="InterPro" id="IPR050697">
    <property type="entry name" value="Adenylyl/Guanylyl_Cyclase_3/4"/>
</dbReference>
<accession>A0A1K2HZ13</accession>
<dbReference type="InterPro" id="IPR029787">
    <property type="entry name" value="Nucleotide_cyclase"/>
</dbReference>
<feature type="transmembrane region" description="Helical" evidence="1">
    <location>
        <begin position="345"/>
        <end position="365"/>
    </location>
</feature>
<dbReference type="PANTHER" id="PTHR43081">
    <property type="entry name" value="ADENYLATE CYCLASE, TERMINAL-DIFFERENTIATION SPECIFIC-RELATED"/>
    <property type="match status" value="1"/>
</dbReference>
<dbReference type="GO" id="GO:0004016">
    <property type="term" value="F:adenylate cyclase activity"/>
    <property type="evidence" value="ECO:0007669"/>
    <property type="project" value="UniProtKB-ARBA"/>
</dbReference>
<dbReference type="STRING" id="665118.SAMN02983003_2414"/>
<name>A0A1K2HZ13_9HYPH</name>
<keyword evidence="4" id="KW-1185">Reference proteome</keyword>
<dbReference type="Pfam" id="PF00211">
    <property type="entry name" value="Guanylate_cyc"/>
    <property type="match status" value="1"/>
</dbReference>
<sequence>MIRRRFLPALIGVALVLGLTLLRVADPYPVATLREIAFDAYQRAKPRESPGWPIRVIDLDEASLSAVGQWPWPRDRLATIVDRLTEMGAATIAFDALFAEPDRLSPSRIAATLPEVDAAALPDYDAIFAEALGRAPSILGFARSPFAKTMPPPPKAGFAVSGPDPRPSLALLPGAVVPLPQLSDAAAGLGALSLRTEDAVSAVRRLPLLWNDGTALHPGFSIETLRIALGISTYVVLGDVGQPGRMEGLRLGEFTIPTTATGDLWLYYSRPDPDLYVPAYRLLEADYQSLAPLVSGHIVLFGTSASGLLDLHSTTLGDNVPGVSIHAQAIDQILSRQYLTRTDGVQGLEILLFAFFGLLQVAVVLRLGPRAGLVAVIGLAGLTFASSWYLFSQSGVLVDATFSLAAVTLVYAVMAFFRFATTDADRRQIRRAFGYYVAPSLLAEIEKSGADLKLGGDLRELTVMFSDVRGFTPLSEKLGPVPLLALLNTLFSALGRNIVTRSGTIDKFMGDAIMAFWNAPVDVPGHARLACEAALGMRATLSRLNASDGFGLGAGDTVAIGIGIATGEAVVGNMGLETRFDYSCIGDTVNVASRVEGACKQVGYDIVVVEGTRQGAAGFAFLEAGAIHLKGKSRAQPIHVLVGDGALATSEGFIELSAEHQRLVSALRAGTDPAVPLARCRVLAPGIEPGLVQFYALLPGRVEDFAAAVPA</sequence>
<dbReference type="SUPFAM" id="SSF55073">
    <property type="entry name" value="Nucleotide cyclase"/>
    <property type="match status" value="1"/>
</dbReference>
<protein>
    <submittedName>
        <fullName evidence="3">Adenylate cyclase</fullName>
    </submittedName>
</protein>
<proteinExistence type="predicted"/>
<dbReference type="OrthoDB" id="9789782at2"/>
<feature type="domain" description="Guanylate cyclase" evidence="2">
    <location>
        <begin position="462"/>
        <end position="596"/>
    </location>
</feature>
<dbReference type="SMART" id="SM01080">
    <property type="entry name" value="CHASE2"/>
    <property type="match status" value="1"/>
</dbReference>
<feature type="transmembrane region" description="Helical" evidence="1">
    <location>
        <begin position="372"/>
        <end position="390"/>
    </location>
</feature>
<dbReference type="Proteomes" id="UP000183447">
    <property type="component" value="Unassembled WGS sequence"/>
</dbReference>
<dbReference type="GO" id="GO:0035556">
    <property type="term" value="P:intracellular signal transduction"/>
    <property type="evidence" value="ECO:0007669"/>
    <property type="project" value="InterPro"/>
</dbReference>
<dbReference type="SMART" id="SM00044">
    <property type="entry name" value="CYCc"/>
    <property type="match status" value="1"/>
</dbReference>
<dbReference type="RefSeq" id="WP_072343174.1">
    <property type="nucleotide sequence ID" value="NZ_FPKU01000002.1"/>
</dbReference>
<dbReference type="InterPro" id="IPR001054">
    <property type="entry name" value="A/G_cyclase"/>
</dbReference>
<keyword evidence="1" id="KW-0472">Membrane</keyword>
<reference evidence="3 4" key="1">
    <citation type="submission" date="2016-11" db="EMBL/GenBank/DDBJ databases">
        <authorList>
            <person name="Jaros S."/>
            <person name="Januszkiewicz K."/>
            <person name="Wedrychowicz H."/>
        </authorList>
    </citation>
    <scope>NUCLEOTIDE SEQUENCE [LARGE SCALE GENOMIC DNA]</scope>
    <source>
        <strain evidence="3 4">ATCC 23634</strain>
    </source>
</reference>
<dbReference type="AlphaFoldDB" id="A0A1K2HZ13"/>
<dbReference type="GO" id="GO:0006171">
    <property type="term" value="P:cAMP biosynthetic process"/>
    <property type="evidence" value="ECO:0007669"/>
    <property type="project" value="TreeGrafter"/>
</dbReference>
<gene>
    <name evidence="3" type="ORF">SAMN02983003_2414</name>
</gene>
<dbReference type="Gene3D" id="3.30.70.1230">
    <property type="entry name" value="Nucleotide cyclase"/>
    <property type="match status" value="1"/>
</dbReference>
<keyword evidence="1" id="KW-1133">Transmembrane helix</keyword>
<dbReference type="Pfam" id="PF05226">
    <property type="entry name" value="CHASE2"/>
    <property type="match status" value="1"/>
</dbReference>
<organism evidence="3 4">
    <name type="scientific">Devosia enhydra</name>
    <dbReference type="NCBI Taxonomy" id="665118"/>
    <lineage>
        <taxon>Bacteria</taxon>
        <taxon>Pseudomonadati</taxon>
        <taxon>Pseudomonadota</taxon>
        <taxon>Alphaproteobacteria</taxon>
        <taxon>Hyphomicrobiales</taxon>
        <taxon>Devosiaceae</taxon>
        <taxon>Devosia</taxon>
    </lineage>
</organism>
<dbReference type="PROSITE" id="PS50125">
    <property type="entry name" value="GUANYLATE_CYCLASE_2"/>
    <property type="match status" value="1"/>
</dbReference>
<dbReference type="EMBL" id="FPKU01000002">
    <property type="protein sequence ID" value="SFZ85150.1"/>
    <property type="molecule type" value="Genomic_DNA"/>
</dbReference>
<dbReference type="CDD" id="cd07302">
    <property type="entry name" value="CHD"/>
    <property type="match status" value="1"/>
</dbReference>
<evidence type="ECO:0000259" key="2">
    <source>
        <dbReference type="PROSITE" id="PS50125"/>
    </source>
</evidence>
<keyword evidence="1" id="KW-0812">Transmembrane</keyword>
<evidence type="ECO:0000313" key="3">
    <source>
        <dbReference type="EMBL" id="SFZ85150.1"/>
    </source>
</evidence>
<dbReference type="PANTHER" id="PTHR43081:SF1">
    <property type="entry name" value="ADENYLATE CYCLASE, TERMINAL-DIFFERENTIATION SPECIFIC"/>
    <property type="match status" value="1"/>
</dbReference>
<evidence type="ECO:0000313" key="4">
    <source>
        <dbReference type="Proteomes" id="UP000183447"/>
    </source>
</evidence>